<keyword evidence="1" id="KW-0812">Transmembrane</keyword>
<keyword evidence="1" id="KW-0472">Membrane</keyword>
<name>A0ABU8SK93_9LACO</name>
<dbReference type="Proteomes" id="UP001370590">
    <property type="component" value="Unassembled WGS sequence"/>
</dbReference>
<dbReference type="InterPro" id="IPR021529">
    <property type="entry name" value="DUF2798"/>
</dbReference>
<dbReference type="RefSeq" id="WP_339960147.1">
    <property type="nucleotide sequence ID" value="NZ_JAWMWH010000001.1"/>
</dbReference>
<dbReference type="EMBL" id="JAWMWH010000001">
    <property type="protein sequence ID" value="MEJ6400337.1"/>
    <property type="molecule type" value="Genomic_DNA"/>
</dbReference>
<feature type="transmembrane region" description="Helical" evidence="1">
    <location>
        <begin position="48"/>
        <end position="73"/>
    </location>
</feature>
<accession>A0ABU8SK93</accession>
<evidence type="ECO:0000313" key="3">
    <source>
        <dbReference type="Proteomes" id="UP001370590"/>
    </source>
</evidence>
<comment type="caution">
    <text evidence="2">The sequence shown here is derived from an EMBL/GenBank/DDBJ whole genome shotgun (WGS) entry which is preliminary data.</text>
</comment>
<reference evidence="2 3" key="1">
    <citation type="submission" date="2023-10" db="EMBL/GenBank/DDBJ databases">
        <title>Nicoliella lavandulae sp. nov. isolated from Lavandula angustifolia flowers.</title>
        <authorList>
            <person name="Alcantara C."/>
            <person name="Zuniga M."/>
            <person name="Landete J.M."/>
            <person name="Monedero V."/>
        </authorList>
    </citation>
    <scope>NUCLEOTIDE SEQUENCE [LARGE SCALE GENOMIC DNA]</scope>
    <source>
        <strain evidence="2 3">Es01</strain>
    </source>
</reference>
<feature type="transmembrane region" description="Helical" evidence="1">
    <location>
        <begin position="124"/>
        <end position="147"/>
    </location>
</feature>
<proteinExistence type="predicted"/>
<dbReference type="Pfam" id="PF11391">
    <property type="entry name" value="DUF2798"/>
    <property type="match status" value="2"/>
</dbReference>
<evidence type="ECO:0000256" key="1">
    <source>
        <dbReference type="SAM" id="Phobius"/>
    </source>
</evidence>
<evidence type="ECO:0000313" key="2">
    <source>
        <dbReference type="EMBL" id="MEJ6400337.1"/>
    </source>
</evidence>
<feature type="transmembrane region" description="Helical" evidence="1">
    <location>
        <begin position="85"/>
        <end position="112"/>
    </location>
</feature>
<feature type="transmembrane region" description="Helical" evidence="1">
    <location>
        <begin position="9"/>
        <end position="28"/>
    </location>
</feature>
<sequence>MPRNFKEELMFTGMMAGLMVIVMESYNIMLAKGASLRLIGEILAGYPLALIVAAILDLALVGPVVKGVFFKFIFKPEWEQTPIKIALWISSLMVLGMVTFMSLFGIIVTFGIGNISWAMYGRAWLLNLCMALPLQLIIVGPICRMLLDKIQASLDNRAN</sequence>
<keyword evidence="3" id="KW-1185">Reference proteome</keyword>
<keyword evidence="1" id="KW-1133">Transmembrane helix</keyword>
<protein>
    <submittedName>
        <fullName evidence="2">DUF2798 domain-containing protein</fullName>
    </submittedName>
</protein>
<gene>
    <name evidence="2" type="ORF">R4146_04015</name>
</gene>
<organism evidence="2 3">
    <name type="scientific">Nicoliella lavandulae</name>
    <dbReference type="NCBI Taxonomy" id="3082954"/>
    <lineage>
        <taxon>Bacteria</taxon>
        <taxon>Bacillati</taxon>
        <taxon>Bacillota</taxon>
        <taxon>Bacilli</taxon>
        <taxon>Lactobacillales</taxon>
        <taxon>Lactobacillaceae</taxon>
        <taxon>Nicoliella</taxon>
    </lineage>
</organism>